<reference evidence="3" key="1">
    <citation type="journal article" date="2022" name="Int. J. Mol. Sci.">
        <title>Draft Genome of Tanacetum Coccineum: Genomic Comparison of Closely Related Tanacetum-Family Plants.</title>
        <authorList>
            <person name="Yamashiro T."/>
            <person name="Shiraishi A."/>
            <person name="Nakayama K."/>
            <person name="Satake H."/>
        </authorList>
    </citation>
    <scope>NUCLEOTIDE SEQUENCE</scope>
</reference>
<name>A0ABQ4XEM9_9ASTR</name>
<dbReference type="Proteomes" id="UP001151760">
    <property type="component" value="Unassembled WGS sequence"/>
</dbReference>
<dbReference type="InterPro" id="IPR001360">
    <property type="entry name" value="Glyco_hydro_1"/>
</dbReference>
<evidence type="ECO:0000313" key="4">
    <source>
        <dbReference type="Proteomes" id="UP001151760"/>
    </source>
</evidence>
<dbReference type="InterPro" id="IPR017853">
    <property type="entry name" value="GH"/>
</dbReference>
<dbReference type="PANTHER" id="PTHR10353:SF246">
    <property type="entry name" value="3-ALPHA-(S)-STRICTOSIDINE BETA-GLUCOSIDASE"/>
    <property type="match status" value="1"/>
</dbReference>
<dbReference type="PANTHER" id="PTHR10353">
    <property type="entry name" value="GLYCOSYL HYDROLASE"/>
    <property type="match status" value="1"/>
</dbReference>
<reference evidence="3" key="2">
    <citation type="submission" date="2022-01" db="EMBL/GenBank/DDBJ databases">
        <authorList>
            <person name="Yamashiro T."/>
            <person name="Shiraishi A."/>
            <person name="Satake H."/>
            <person name="Nakayama K."/>
        </authorList>
    </citation>
    <scope>NUCLEOTIDE SEQUENCE</scope>
</reference>
<dbReference type="EMBL" id="BQNB010009452">
    <property type="protein sequence ID" value="GJS63731.1"/>
    <property type="molecule type" value="Genomic_DNA"/>
</dbReference>
<protein>
    <submittedName>
        <fullName evidence="3">Beta-glucosidase 24-like protein</fullName>
    </submittedName>
</protein>
<evidence type="ECO:0000256" key="1">
    <source>
        <dbReference type="ARBA" id="ARBA00010838"/>
    </source>
</evidence>
<organism evidence="3 4">
    <name type="scientific">Tanacetum coccineum</name>
    <dbReference type="NCBI Taxonomy" id="301880"/>
    <lineage>
        <taxon>Eukaryota</taxon>
        <taxon>Viridiplantae</taxon>
        <taxon>Streptophyta</taxon>
        <taxon>Embryophyta</taxon>
        <taxon>Tracheophyta</taxon>
        <taxon>Spermatophyta</taxon>
        <taxon>Magnoliopsida</taxon>
        <taxon>eudicotyledons</taxon>
        <taxon>Gunneridae</taxon>
        <taxon>Pentapetalae</taxon>
        <taxon>asterids</taxon>
        <taxon>campanulids</taxon>
        <taxon>Asterales</taxon>
        <taxon>Asteraceae</taxon>
        <taxon>Asteroideae</taxon>
        <taxon>Anthemideae</taxon>
        <taxon>Anthemidinae</taxon>
        <taxon>Tanacetum</taxon>
    </lineage>
</organism>
<dbReference type="SUPFAM" id="SSF51445">
    <property type="entry name" value="(Trans)glycosidases"/>
    <property type="match status" value="1"/>
</dbReference>
<dbReference type="Gene3D" id="3.20.20.80">
    <property type="entry name" value="Glycosidases"/>
    <property type="match status" value="1"/>
</dbReference>
<accession>A0ABQ4XEM9</accession>
<dbReference type="Pfam" id="PF00232">
    <property type="entry name" value="Glyco_hydro_1"/>
    <property type="match status" value="1"/>
</dbReference>
<gene>
    <name evidence="3" type="ORF">Tco_0678295</name>
</gene>
<sequence length="442" mass="50670">MGKNLEGINHYNKLIDELKANDIEPFVTLFHWDLPQPLEEEYRGFLSSAIVNDFVNYAEICFWEFGDRVTNWVTLNEPYRFTSFGYVEGRYPPGRGKNNAESDPETEPYIVAYNLLNCHAATYRKYQEDFKDLQKGKVGITLDTNFFKPYRGPNNKDDVKAVEYAYDFMFGWFMEPLQKGSWPQNIEKFATSATAKHPNGRALPTFSNAQSNKLIHSYDFLGINYYTANYAQFGPPPDAGPGYATDCHYTPSGLDPDKNPIGEPAFPGSWVYLCANELVELLHLIREKYSVTKDIVITENGSPDMNDTSKTYEQVRDDNYRIKYIKNHLEAIRTANCKGLKVKGYFAWSFMDSFEWGSGYTSRFGGLLKRTLTNGEQEDEVDDMVTEAEQAIEVITKPKKAKAQWCCLGLPRWQLDCYGVEFGWESDVFGVKGKENDKDNKQ</sequence>
<keyword evidence="4" id="KW-1185">Reference proteome</keyword>
<comment type="similarity">
    <text evidence="1 2">Belongs to the glycosyl hydrolase 1 family.</text>
</comment>
<dbReference type="PRINTS" id="PR00131">
    <property type="entry name" value="GLHYDRLASE1"/>
</dbReference>
<comment type="caution">
    <text evidence="3">The sequence shown here is derived from an EMBL/GenBank/DDBJ whole genome shotgun (WGS) entry which is preliminary data.</text>
</comment>
<proteinExistence type="inferred from homology"/>
<evidence type="ECO:0000313" key="3">
    <source>
        <dbReference type="EMBL" id="GJS63731.1"/>
    </source>
</evidence>
<evidence type="ECO:0000256" key="2">
    <source>
        <dbReference type="RuleBase" id="RU003690"/>
    </source>
</evidence>